<dbReference type="Pfam" id="PF04945">
    <property type="entry name" value="YHS"/>
    <property type="match status" value="2"/>
</dbReference>
<reference evidence="10 11" key="1">
    <citation type="submission" date="2022-03" db="EMBL/GenBank/DDBJ databases">
        <title>Sinomonas sp. isolated from a soil.</title>
        <authorList>
            <person name="Han J."/>
            <person name="Kim D.-U."/>
        </authorList>
    </citation>
    <scope>NUCLEOTIDE SEQUENCE [LARGE SCALE GENOMIC DNA]</scope>
    <source>
        <strain evidence="10 11">5-5</strain>
    </source>
</reference>
<name>A0ABS9U3E7_9MICC</name>
<dbReference type="InterPro" id="IPR053166">
    <property type="entry name" value="UPF0718_permease"/>
</dbReference>
<keyword evidence="5 8" id="KW-1133">Transmembrane helix</keyword>
<keyword evidence="3" id="KW-1003">Cell membrane</keyword>
<dbReference type="InterPro" id="IPR009078">
    <property type="entry name" value="Ferritin-like_SF"/>
</dbReference>
<evidence type="ECO:0000256" key="7">
    <source>
        <dbReference type="SAM" id="MobiDB-lite"/>
    </source>
</evidence>
<feature type="transmembrane region" description="Helical" evidence="8">
    <location>
        <begin position="60"/>
        <end position="81"/>
    </location>
</feature>
<feature type="transmembrane region" description="Helical" evidence="8">
    <location>
        <begin position="203"/>
        <end position="226"/>
    </location>
</feature>
<evidence type="ECO:0000256" key="1">
    <source>
        <dbReference type="ARBA" id="ARBA00004651"/>
    </source>
</evidence>
<evidence type="ECO:0000313" key="11">
    <source>
        <dbReference type="Proteomes" id="UP001202922"/>
    </source>
</evidence>
<evidence type="ECO:0000256" key="3">
    <source>
        <dbReference type="ARBA" id="ARBA00022475"/>
    </source>
</evidence>
<dbReference type="InterPro" id="IPR012348">
    <property type="entry name" value="RNR-like"/>
</dbReference>
<dbReference type="InterPro" id="IPR007029">
    <property type="entry name" value="YHS_dom"/>
</dbReference>
<evidence type="ECO:0000256" key="2">
    <source>
        <dbReference type="ARBA" id="ARBA00006386"/>
    </source>
</evidence>
<feature type="transmembrane region" description="Helical" evidence="8">
    <location>
        <begin position="87"/>
        <end position="111"/>
    </location>
</feature>
<evidence type="ECO:0000256" key="4">
    <source>
        <dbReference type="ARBA" id="ARBA00022692"/>
    </source>
</evidence>
<dbReference type="PANTHER" id="PTHR42775:SF1">
    <property type="entry name" value="PERMEASE RV2963-RELATED"/>
    <property type="match status" value="1"/>
</dbReference>
<evidence type="ECO:0000256" key="8">
    <source>
        <dbReference type="SAM" id="Phobius"/>
    </source>
</evidence>
<dbReference type="Gene3D" id="1.10.620.20">
    <property type="entry name" value="Ribonucleotide Reductase, subunit A"/>
    <property type="match status" value="3"/>
</dbReference>
<keyword evidence="6 8" id="KW-0472">Membrane</keyword>
<protein>
    <submittedName>
        <fullName evidence="10">Permease</fullName>
    </submittedName>
</protein>
<evidence type="ECO:0000256" key="6">
    <source>
        <dbReference type="ARBA" id="ARBA00023136"/>
    </source>
</evidence>
<feature type="domain" description="TRASH" evidence="9">
    <location>
        <begin position="377"/>
        <end position="415"/>
    </location>
</feature>
<feature type="transmembrane region" description="Helical" evidence="8">
    <location>
        <begin position="269"/>
        <end position="289"/>
    </location>
</feature>
<dbReference type="Proteomes" id="UP001202922">
    <property type="component" value="Unassembled WGS sequence"/>
</dbReference>
<keyword evidence="11" id="KW-1185">Reference proteome</keyword>
<dbReference type="SUPFAM" id="SSF47240">
    <property type="entry name" value="Ferritin-like"/>
    <property type="match status" value="2"/>
</dbReference>
<proteinExistence type="inferred from homology"/>
<feature type="transmembrane region" description="Helical" evidence="8">
    <location>
        <begin position="16"/>
        <end position="39"/>
    </location>
</feature>
<accession>A0ABS9U3E7</accession>
<feature type="transmembrane region" description="Helical" evidence="8">
    <location>
        <begin position="301"/>
        <end position="323"/>
    </location>
</feature>
<dbReference type="RefSeq" id="WP_241054865.1">
    <property type="nucleotide sequence ID" value="NZ_JAKZBV010000001.1"/>
</dbReference>
<feature type="transmembrane region" description="Helical" evidence="8">
    <location>
        <begin position="118"/>
        <end position="139"/>
    </location>
</feature>
<feature type="region of interest" description="Disordered" evidence="7">
    <location>
        <begin position="414"/>
        <end position="435"/>
    </location>
</feature>
<comment type="similarity">
    <text evidence="2">Belongs to the UPF0718 family.</text>
</comment>
<dbReference type="SMART" id="SM00746">
    <property type="entry name" value="TRASH"/>
    <property type="match status" value="3"/>
</dbReference>
<evidence type="ECO:0000256" key="5">
    <source>
        <dbReference type="ARBA" id="ARBA00022989"/>
    </source>
</evidence>
<dbReference type="InterPro" id="IPR011017">
    <property type="entry name" value="TRASH_dom"/>
</dbReference>
<comment type="caution">
    <text evidence="10">The sequence shown here is derived from an EMBL/GenBank/DDBJ whole genome shotgun (WGS) entry which is preliminary data.</text>
</comment>
<comment type="subcellular location">
    <subcellularLocation>
        <location evidence="1">Cell membrane</location>
        <topology evidence="1">Multi-pass membrane protein</topology>
    </subcellularLocation>
</comment>
<dbReference type="PANTHER" id="PTHR42775">
    <property type="entry name" value="PERMEASE RV2963-RELATED"/>
    <property type="match status" value="1"/>
</dbReference>
<dbReference type="Pfam" id="PF03773">
    <property type="entry name" value="ArsP_1"/>
    <property type="match status" value="1"/>
</dbReference>
<organism evidence="10 11">
    <name type="scientific">Sinomonas terrae</name>
    <dbReference type="NCBI Taxonomy" id="2908838"/>
    <lineage>
        <taxon>Bacteria</taxon>
        <taxon>Bacillati</taxon>
        <taxon>Actinomycetota</taxon>
        <taxon>Actinomycetes</taxon>
        <taxon>Micrococcales</taxon>
        <taxon>Micrococcaceae</taxon>
        <taxon>Sinomonas</taxon>
    </lineage>
</organism>
<gene>
    <name evidence="10" type="ORF">L0M17_14750</name>
</gene>
<dbReference type="EMBL" id="JAKZBV010000001">
    <property type="protein sequence ID" value="MCH6471219.1"/>
    <property type="molecule type" value="Genomic_DNA"/>
</dbReference>
<dbReference type="InterPro" id="IPR005524">
    <property type="entry name" value="DUF318"/>
</dbReference>
<keyword evidence="4 8" id="KW-0812">Transmembrane</keyword>
<feature type="domain" description="TRASH" evidence="9">
    <location>
        <begin position="438"/>
        <end position="477"/>
    </location>
</feature>
<evidence type="ECO:0000259" key="9">
    <source>
        <dbReference type="SMART" id="SM00746"/>
    </source>
</evidence>
<feature type="domain" description="TRASH" evidence="9">
    <location>
        <begin position="498"/>
        <end position="536"/>
    </location>
</feature>
<feature type="transmembrane region" description="Helical" evidence="8">
    <location>
        <begin position="343"/>
        <end position="362"/>
    </location>
</feature>
<evidence type="ECO:0000313" key="10">
    <source>
        <dbReference type="EMBL" id="MCH6471219.1"/>
    </source>
</evidence>
<feature type="transmembrane region" description="Helical" evidence="8">
    <location>
        <begin position="238"/>
        <end position="263"/>
    </location>
</feature>
<sequence>MAVLSTVWQSVLEGFFMFWGTLWALVLGFTLSGAVQAFVSRREMQKAMGDHRPGTVVRTGLLGAASSSCSYAAAALAKSLFQRGADFTTAMVFMLASTNLVVELGIVLWLLAGWQFALAEFVGGAIMIALFVLVAPRVFPAFELEQARARLAERAAAQGHPEEADGAERHSKGLWARVRSAAGWADAAGYAVSDATMLRRELVIGYLVAGLLAVAVPPAAYSAVFFPGHGLLTDAWDALVGPLVAFASFVCSIGNVPLAAALYRGGLGFGGTVAFVFADLIAFPLVAVYAKLYGRRIAVRLFLAFWAVMSVAGLATDLLFRGLGIPAPARPAEIVPARFEWNYTTWLNLAAIAVAALLYRLYRRRDRLGSAGRYAKDPVCGMQVEKAHAPATAAHAGHTHWFCSDRCHEKFTADPDRYAQDPGSEPMDAEDSDETAVDPVCGMDVDFQNPGGGILTHEGAGYAFCSSGCREAFAADPRAYLHPDHARGTGEGAGMAVDPVCGMAVDPQHAYAHFEHDGQSFSFCSTGCRDAFAAQPQSYAGGRGG</sequence>